<accession>A0A4P7XLS3</accession>
<keyword evidence="1" id="KW-1133">Transmembrane helix</keyword>
<name>A0A4P7XLS3_9ALTE</name>
<gene>
    <name evidence="2" type="ORF">soil367_18850</name>
</gene>
<dbReference type="Proteomes" id="UP000298049">
    <property type="component" value="Plasmid psoil36-7"/>
</dbReference>
<feature type="transmembrane region" description="Helical" evidence="1">
    <location>
        <begin position="156"/>
        <end position="175"/>
    </location>
</feature>
<evidence type="ECO:0000313" key="3">
    <source>
        <dbReference type="Proteomes" id="UP000298049"/>
    </source>
</evidence>
<dbReference type="EMBL" id="CP031094">
    <property type="protein sequence ID" value="QCF28131.1"/>
    <property type="molecule type" value="Genomic_DNA"/>
</dbReference>
<geneLocation type="plasmid" evidence="2 3">
    <name>psoil36-7</name>
</geneLocation>
<proteinExistence type="predicted"/>
<evidence type="ECO:0000313" key="2">
    <source>
        <dbReference type="EMBL" id="QCF28131.1"/>
    </source>
</evidence>
<protein>
    <submittedName>
        <fullName evidence="2">DUF4400 domain-containing protein</fullName>
    </submittedName>
</protein>
<organism evidence="2 3">
    <name type="scientific">Hydrocarboniclastica marina</name>
    <dbReference type="NCBI Taxonomy" id="2259620"/>
    <lineage>
        <taxon>Bacteria</taxon>
        <taxon>Pseudomonadati</taxon>
        <taxon>Pseudomonadota</taxon>
        <taxon>Gammaproteobacteria</taxon>
        <taxon>Alteromonadales</taxon>
        <taxon>Alteromonadaceae</taxon>
        <taxon>Hydrocarboniclastica</taxon>
    </lineage>
</organism>
<feature type="transmembrane region" description="Helical" evidence="1">
    <location>
        <begin position="114"/>
        <end position="136"/>
    </location>
</feature>
<dbReference type="InterPro" id="IPR022266">
    <property type="entry name" value="DtrJ-like"/>
</dbReference>
<reference evidence="2 3" key="1">
    <citation type="submission" date="2018-07" db="EMBL/GenBank/DDBJ databases">
        <title>Marsedoiliclastica nanhaica gen. nov. sp. nov., a novel marine hydrocarbonoclastic bacterium isolated from an in-situ enriched hydrocarbon-degrading consortium in deep-sea sediment.</title>
        <authorList>
            <person name="Dong C."/>
            <person name="Ma T."/>
            <person name="Liu R."/>
            <person name="Shao Z."/>
        </authorList>
    </citation>
    <scope>NUCLEOTIDE SEQUENCE [LARGE SCALE GENOMIC DNA]</scope>
    <source>
        <strain evidence="3">soil36-7</strain>
        <plasmid evidence="2 3">psoil36-7</plasmid>
    </source>
</reference>
<dbReference type="KEGG" id="hmi:soil367_18850"/>
<dbReference type="OrthoDB" id="9128627at2"/>
<keyword evidence="1" id="KW-0812">Transmembrane</keyword>
<keyword evidence="1" id="KW-0472">Membrane</keyword>
<feature type="transmembrane region" description="Helical" evidence="1">
    <location>
        <begin position="5"/>
        <end position="22"/>
    </location>
</feature>
<keyword evidence="3" id="KW-1185">Reference proteome</keyword>
<dbReference type="RefSeq" id="WP_136550802.1">
    <property type="nucleotide sequence ID" value="NZ_CP031094.1"/>
</dbReference>
<evidence type="ECO:0000256" key="1">
    <source>
        <dbReference type="SAM" id="Phobius"/>
    </source>
</evidence>
<keyword evidence="2" id="KW-0614">Plasmid</keyword>
<dbReference type="AlphaFoldDB" id="A0A4P7XLS3"/>
<sequence length="205" mass="22996">MSRGFFVVLVVTIELMLIATLIPGDWAQQAIEKEAAYIANSSGLEHRDFILGKATGWYTSATIETGMWQAVYDFLIPTEQQRAESAIQADWWFSFLEGRIESLQKSVYHTMTRFALLLSWLPYILIILLPAAWDGLMTWKIKKTNFDYSSPVIHRYSIKAGATIVAVVLLAFFAPVPIDPIYIPAALMIIAIIAGIAIGNLQKRI</sequence>
<dbReference type="Pfam" id="PF14348">
    <property type="entry name" value="DtrJ-like"/>
    <property type="match status" value="1"/>
</dbReference>
<feature type="transmembrane region" description="Helical" evidence="1">
    <location>
        <begin position="181"/>
        <end position="201"/>
    </location>
</feature>